<keyword evidence="3" id="KW-1185">Reference proteome</keyword>
<dbReference type="EMBL" id="CP046401">
    <property type="protein sequence ID" value="QGY45330.1"/>
    <property type="molecule type" value="Genomic_DNA"/>
</dbReference>
<evidence type="ECO:0000313" key="2">
    <source>
        <dbReference type="EMBL" id="QGY45330.1"/>
    </source>
</evidence>
<dbReference type="Gene3D" id="3.40.50.720">
    <property type="entry name" value="NAD(P)-binding Rossmann-like Domain"/>
    <property type="match status" value="1"/>
</dbReference>
<dbReference type="Proteomes" id="UP000428260">
    <property type="component" value="Chromosome"/>
</dbReference>
<gene>
    <name evidence="2" type="ORF">GM418_17110</name>
</gene>
<proteinExistence type="predicted"/>
<dbReference type="KEGG" id="mcos:GM418_17110"/>
<reference evidence="2 3" key="1">
    <citation type="submission" date="2019-11" db="EMBL/GenBank/DDBJ databases">
        <authorList>
            <person name="Zheng R.K."/>
            <person name="Sun C.M."/>
        </authorList>
    </citation>
    <scope>NUCLEOTIDE SEQUENCE [LARGE SCALE GENOMIC DNA]</scope>
    <source>
        <strain evidence="2 3">WC007</strain>
    </source>
</reference>
<evidence type="ECO:0000259" key="1">
    <source>
        <dbReference type="Pfam" id="PF13380"/>
    </source>
</evidence>
<dbReference type="AlphaFoldDB" id="A0A6I6JW29"/>
<sequence>MENKKTLVIGASTNPVRYSNLAIQSLRRHKNDVVALAKRMGKVADVEFVNSFPSQKENIHTVTMYVGPQNQPEFVDPILSLHPERVIFNPGTENVEFSQKLREKGIEAIEACTLVLLSTGQY</sequence>
<organism evidence="2 3">
    <name type="scientific">Maribellus comscasis</name>
    <dbReference type="NCBI Taxonomy" id="2681766"/>
    <lineage>
        <taxon>Bacteria</taxon>
        <taxon>Pseudomonadati</taxon>
        <taxon>Bacteroidota</taxon>
        <taxon>Bacteroidia</taxon>
        <taxon>Marinilabiliales</taxon>
        <taxon>Prolixibacteraceae</taxon>
        <taxon>Maribellus</taxon>
    </lineage>
</organism>
<dbReference type="Pfam" id="PF13380">
    <property type="entry name" value="CoA_binding_2"/>
    <property type="match status" value="1"/>
</dbReference>
<dbReference type="InterPro" id="IPR036291">
    <property type="entry name" value="NAD(P)-bd_dom_sf"/>
</dbReference>
<protein>
    <submittedName>
        <fullName evidence="2">CoA-binding protein</fullName>
    </submittedName>
</protein>
<feature type="domain" description="CoA-binding" evidence="1">
    <location>
        <begin position="4"/>
        <end position="116"/>
    </location>
</feature>
<dbReference type="InterPro" id="IPR003781">
    <property type="entry name" value="CoA-bd"/>
</dbReference>
<evidence type="ECO:0000313" key="3">
    <source>
        <dbReference type="Proteomes" id="UP000428260"/>
    </source>
</evidence>
<dbReference type="RefSeq" id="WP_158868474.1">
    <property type="nucleotide sequence ID" value="NZ_CP046401.1"/>
</dbReference>
<dbReference type="SUPFAM" id="SSF51735">
    <property type="entry name" value="NAD(P)-binding Rossmann-fold domains"/>
    <property type="match status" value="1"/>
</dbReference>
<name>A0A6I6JW29_9BACT</name>
<accession>A0A6I6JW29</accession>